<dbReference type="EMBL" id="CP011801">
    <property type="protein sequence ID" value="ALA59741.1"/>
    <property type="molecule type" value="Genomic_DNA"/>
</dbReference>
<protein>
    <submittedName>
        <fullName evidence="1">Uncharacterized protein</fullName>
    </submittedName>
</protein>
<accession>A0A0K2GFL4</accession>
<organism evidence="1 2">
    <name type="scientific">Nitrospira moscoviensis</name>
    <dbReference type="NCBI Taxonomy" id="42253"/>
    <lineage>
        <taxon>Bacteria</taxon>
        <taxon>Pseudomonadati</taxon>
        <taxon>Nitrospirota</taxon>
        <taxon>Nitrospiria</taxon>
        <taxon>Nitrospirales</taxon>
        <taxon>Nitrospiraceae</taxon>
        <taxon>Nitrospira</taxon>
    </lineage>
</organism>
<gene>
    <name evidence="1" type="ORF">NITMOv2_3349</name>
</gene>
<dbReference type="Proteomes" id="UP000069205">
    <property type="component" value="Chromosome"/>
</dbReference>
<reference evidence="1 2" key="1">
    <citation type="journal article" date="2015" name="Proc. Natl. Acad. Sci. U.S.A.">
        <title>Expanded metabolic versatility of ubiquitous nitrite-oxidizing bacteria from the genus Nitrospira.</title>
        <authorList>
            <person name="Koch H."/>
            <person name="Lucker S."/>
            <person name="Albertsen M."/>
            <person name="Kitzinger K."/>
            <person name="Herbold C."/>
            <person name="Spieck E."/>
            <person name="Nielsen P.H."/>
            <person name="Wagner M."/>
            <person name="Daims H."/>
        </authorList>
    </citation>
    <scope>NUCLEOTIDE SEQUENCE [LARGE SCALE GENOMIC DNA]</scope>
    <source>
        <strain evidence="1 2">NSP M-1</strain>
    </source>
</reference>
<sequence>MVETNDFGRLSFVKVAAHSIPDFSMKLRLGVSFSENGGAKGSSDKAAFRRVLDHKDQFTHCHSSTTMRKRPTAHSVARTFLNV</sequence>
<dbReference type="KEGG" id="nmv:NITMOv2_3349"/>
<keyword evidence="2" id="KW-1185">Reference proteome</keyword>
<evidence type="ECO:0000313" key="1">
    <source>
        <dbReference type="EMBL" id="ALA59741.1"/>
    </source>
</evidence>
<evidence type="ECO:0000313" key="2">
    <source>
        <dbReference type="Proteomes" id="UP000069205"/>
    </source>
</evidence>
<dbReference type="AlphaFoldDB" id="A0A0K2GFL4"/>
<name>A0A0K2GFL4_NITMO</name>
<proteinExistence type="predicted"/>